<organism evidence="7 8">
    <name type="scientific">Actinoplanes lobatus</name>
    <dbReference type="NCBI Taxonomy" id="113568"/>
    <lineage>
        <taxon>Bacteria</taxon>
        <taxon>Bacillati</taxon>
        <taxon>Actinomycetota</taxon>
        <taxon>Actinomycetes</taxon>
        <taxon>Micromonosporales</taxon>
        <taxon>Micromonosporaceae</taxon>
        <taxon>Actinoplanes</taxon>
    </lineage>
</organism>
<keyword evidence="2 4" id="KW-0238">DNA-binding</keyword>
<dbReference type="Gene3D" id="1.10.357.10">
    <property type="entry name" value="Tetracycline Repressor, domain 2"/>
    <property type="match status" value="1"/>
</dbReference>
<evidence type="ECO:0000313" key="9">
    <source>
        <dbReference type="Proteomes" id="UP000631312"/>
    </source>
</evidence>
<reference evidence="6 9" key="2">
    <citation type="submission" date="2021-01" db="EMBL/GenBank/DDBJ databases">
        <title>Whole genome shotgun sequence of Actinoplanes lobatus NBRC 12513.</title>
        <authorList>
            <person name="Komaki H."/>
            <person name="Tamura T."/>
        </authorList>
    </citation>
    <scope>NUCLEOTIDE SEQUENCE [LARGE SCALE GENOMIC DNA]</scope>
    <source>
        <strain evidence="6 9">NBRC 12513</strain>
    </source>
</reference>
<feature type="DNA-binding region" description="H-T-H motif" evidence="4">
    <location>
        <begin position="44"/>
        <end position="63"/>
    </location>
</feature>
<keyword evidence="9" id="KW-1185">Reference proteome</keyword>
<dbReference type="EMBL" id="JACHNC010000001">
    <property type="protein sequence ID" value="MBB4753853.1"/>
    <property type="molecule type" value="Genomic_DNA"/>
</dbReference>
<dbReference type="GO" id="GO:0045892">
    <property type="term" value="P:negative regulation of DNA-templated transcription"/>
    <property type="evidence" value="ECO:0007669"/>
    <property type="project" value="InterPro"/>
</dbReference>
<dbReference type="EMBL" id="BOMP01000083">
    <property type="protein sequence ID" value="GIE41993.1"/>
    <property type="molecule type" value="Genomic_DNA"/>
</dbReference>
<feature type="domain" description="HTH tetR-type" evidence="5">
    <location>
        <begin position="21"/>
        <end position="81"/>
    </location>
</feature>
<dbReference type="InterPro" id="IPR001647">
    <property type="entry name" value="HTH_TetR"/>
</dbReference>
<evidence type="ECO:0000256" key="3">
    <source>
        <dbReference type="ARBA" id="ARBA00023163"/>
    </source>
</evidence>
<dbReference type="InterPro" id="IPR004111">
    <property type="entry name" value="Repressor_TetR_C"/>
</dbReference>
<name>A0A7W7HNL6_9ACTN</name>
<reference evidence="7 8" key="1">
    <citation type="submission" date="2020-08" db="EMBL/GenBank/DDBJ databases">
        <title>Sequencing the genomes of 1000 actinobacteria strains.</title>
        <authorList>
            <person name="Klenk H.-P."/>
        </authorList>
    </citation>
    <scope>NUCLEOTIDE SEQUENCE [LARGE SCALE GENOMIC DNA]</scope>
    <source>
        <strain evidence="7 8">DSM 43150</strain>
    </source>
</reference>
<dbReference type="GO" id="GO:0000976">
    <property type="term" value="F:transcription cis-regulatory region binding"/>
    <property type="evidence" value="ECO:0007669"/>
    <property type="project" value="TreeGrafter"/>
</dbReference>
<dbReference type="GO" id="GO:0003700">
    <property type="term" value="F:DNA-binding transcription factor activity"/>
    <property type="evidence" value="ECO:0007669"/>
    <property type="project" value="TreeGrafter"/>
</dbReference>
<dbReference type="Proteomes" id="UP000590511">
    <property type="component" value="Unassembled WGS sequence"/>
</dbReference>
<dbReference type="InterPro" id="IPR009057">
    <property type="entry name" value="Homeodomain-like_sf"/>
</dbReference>
<dbReference type="PROSITE" id="PS50977">
    <property type="entry name" value="HTH_TETR_2"/>
    <property type="match status" value="1"/>
</dbReference>
<comment type="caution">
    <text evidence="7">The sequence shown here is derived from an EMBL/GenBank/DDBJ whole genome shotgun (WGS) entry which is preliminary data.</text>
</comment>
<keyword evidence="3" id="KW-0804">Transcription</keyword>
<dbReference type="SUPFAM" id="SSF46689">
    <property type="entry name" value="Homeodomain-like"/>
    <property type="match status" value="1"/>
</dbReference>
<evidence type="ECO:0000256" key="2">
    <source>
        <dbReference type="ARBA" id="ARBA00023125"/>
    </source>
</evidence>
<dbReference type="InterPro" id="IPR036271">
    <property type="entry name" value="Tet_transcr_reg_TetR-rel_C_sf"/>
</dbReference>
<dbReference type="PANTHER" id="PTHR30055:SF151">
    <property type="entry name" value="TRANSCRIPTIONAL REGULATORY PROTEIN"/>
    <property type="match status" value="1"/>
</dbReference>
<dbReference type="PANTHER" id="PTHR30055">
    <property type="entry name" value="HTH-TYPE TRANSCRIPTIONAL REGULATOR RUTR"/>
    <property type="match status" value="1"/>
</dbReference>
<sequence length="227" mass="23787">MKAMDLLWGRSTKRSRGPRPVLTVAQIAEAGVEIADAEGLTAVTMQRVADRFGFTAMSLYRYVPGRAELICLMIDTAMGAAPVLNPTAGWRAALREWTYRLAEVSRQHPWLGQATLQARPVGPRELGWMEQAVTALTGAGLSGARCVDAVLLLSGHVRNQIQAESGIAADGGGELAAALAETLREHAADYPALIGAAADGAFGPDGTGFDFGLTCILNGIAAAMPGE</sequence>
<evidence type="ECO:0000313" key="6">
    <source>
        <dbReference type="EMBL" id="GIE41993.1"/>
    </source>
</evidence>
<gene>
    <name evidence="6" type="ORF">Alo02nite_48910</name>
    <name evidence="7" type="ORF">BJ964_008014</name>
</gene>
<dbReference type="AlphaFoldDB" id="A0A7W7HNL6"/>
<dbReference type="InterPro" id="IPR050109">
    <property type="entry name" value="HTH-type_TetR-like_transc_reg"/>
</dbReference>
<evidence type="ECO:0000256" key="4">
    <source>
        <dbReference type="PROSITE-ProRule" id="PRU00335"/>
    </source>
</evidence>
<evidence type="ECO:0000256" key="1">
    <source>
        <dbReference type="ARBA" id="ARBA00023015"/>
    </source>
</evidence>
<dbReference type="Pfam" id="PF02909">
    <property type="entry name" value="TetR_C_1"/>
    <property type="match status" value="1"/>
</dbReference>
<keyword evidence="1" id="KW-0805">Transcription regulation</keyword>
<dbReference type="Proteomes" id="UP000631312">
    <property type="component" value="Unassembled WGS sequence"/>
</dbReference>
<protein>
    <submittedName>
        <fullName evidence="7">AcrR family transcriptional regulator</fullName>
    </submittedName>
</protein>
<evidence type="ECO:0000259" key="5">
    <source>
        <dbReference type="PROSITE" id="PS50977"/>
    </source>
</evidence>
<evidence type="ECO:0000313" key="7">
    <source>
        <dbReference type="EMBL" id="MBB4753853.1"/>
    </source>
</evidence>
<proteinExistence type="predicted"/>
<dbReference type="SUPFAM" id="SSF48498">
    <property type="entry name" value="Tetracyclin repressor-like, C-terminal domain"/>
    <property type="match status" value="1"/>
</dbReference>
<dbReference type="RefSeq" id="WP_188125503.1">
    <property type="nucleotide sequence ID" value="NZ_BOMP01000083.1"/>
</dbReference>
<accession>A0A7W7HNL6</accession>
<evidence type="ECO:0000313" key="8">
    <source>
        <dbReference type="Proteomes" id="UP000590511"/>
    </source>
</evidence>